<feature type="disulfide bond" evidence="5">
    <location>
        <begin position="593"/>
        <end position="647"/>
    </location>
</feature>
<dbReference type="GO" id="GO:0005576">
    <property type="term" value="C:extracellular region"/>
    <property type="evidence" value="ECO:0007669"/>
    <property type="project" value="UniProtKB-SubCell"/>
</dbReference>
<dbReference type="RefSeq" id="XP_026679242.1">
    <property type="nucleotide sequence ID" value="XM_026823441.1"/>
</dbReference>
<dbReference type="PROSITE" id="PS01208">
    <property type="entry name" value="VWFC_1"/>
    <property type="match status" value="1"/>
</dbReference>
<dbReference type="Proteomes" id="UP000079169">
    <property type="component" value="Unplaced"/>
</dbReference>
<dbReference type="GeneID" id="103508986"/>
<evidence type="ECO:0000256" key="1">
    <source>
        <dbReference type="ARBA" id="ARBA00004613"/>
    </source>
</evidence>
<protein>
    <submittedName>
        <fullName evidence="9">Hemocytin-like</fullName>
    </submittedName>
</protein>
<dbReference type="KEGG" id="dci:103508986"/>
<keyword evidence="4 5" id="KW-1015">Disulfide bond</keyword>
<dbReference type="PaxDb" id="121845-A0A3Q0ISJ2"/>
<dbReference type="SMART" id="SM00214">
    <property type="entry name" value="VWC"/>
    <property type="match status" value="3"/>
</dbReference>
<dbReference type="CDD" id="cd19941">
    <property type="entry name" value="TIL"/>
    <property type="match status" value="1"/>
</dbReference>
<name>A0A3Q0ISJ2_DIACI</name>
<reference evidence="9" key="1">
    <citation type="submission" date="2025-08" db="UniProtKB">
        <authorList>
            <consortium name="RefSeq"/>
        </authorList>
    </citation>
    <scope>IDENTIFICATION</scope>
</reference>
<dbReference type="PANTHER" id="PTHR46698">
    <property type="entry name" value="CROSSVEINLESS 2"/>
    <property type="match status" value="1"/>
</dbReference>
<evidence type="ECO:0000313" key="9">
    <source>
        <dbReference type="RefSeq" id="XP_026679242.1"/>
    </source>
</evidence>
<keyword evidence="8" id="KW-1185">Reference proteome</keyword>
<evidence type="ECO:0000256" key="2">
    <source>
        <dbReference type="ARBA" id="ARBA00022525"/>
    </source>
</evidence>
<dbReference type="SUPFAM" id="SSF57567">
    <property type="entry name" value="Serine protease inhibitors"/>
    <property type="match status" value="1"/>
</dbReference>
<feature type="disulfide bond" evidence="5">
    <location>
        <begin position="597"/>
        <end position="649"/>
    </location>
</feature>
<dbReference type="InterPro" id="IPR006207">
    <property type="entry name" value="Cys_knot_C"/>
</dbReference>
<comment type="subcellular location">
    <subcellularLocation>
        <location evidence="1">Secreted</location>
    </subcellularLocation>
</comment>
<feature type="domain" description="VWFC" evidence="7">
    <location>
        <begin position="148"/>
        <end position="217"/>
    </location>
</feature>
<dbReference type="InterPro" id="IPR014853">
    <property type="entry name" value="VWF/SSPO/ZAN-like_Cys-rich_dom"/>
</dbReference>
<evidence type="ECO:0000259" key="6">
    <source>
        <dbReference type="PROSITE" id="PS01225"/>
    </source>
</evidence>
<evidence type="ECO:0000259" key="7">
    <source>
        <dbReference type="PROSITE" id="PS50184"/>
    </source>
</evidence>
<dbReference type="OMA" id="ISSEDTC"/>
<dbReference type="SMART" id="SM00041">
    <property type="entry name" value="CT"/>
    <property type="match status" value="1"/>
</dbReference>
<evidence type="ECO:0000256" key="5">
    <source>
        <dbReference type="PROSITE-ProRule" id="PRU00039"/>
    </source>
</evidence>
<dbReference type="InterPro" id="IPR052424">
    <property type="entry name" value="Kielin_Chordin-BMP_Reg"/>
</dbReference>
<gene>
    <name evidence="9" type="primary">LOC103508986</name>
</gene>
<dbReference type="PROSITE" id="PS01225">
    <property type="entry name" value="CTCK_2"/>
    <property type="match status" value="1"/>
</dbReference>
<comment type="caution">
    <text evidence="5">Lacks conserved residue(s) required for the propagation of feature annotation.</text>
</comment>
<dbReference type="AlphaFoldDB" id="A0A3Q0ISJ2"/>
<evidence type="ECO:0000256" key="3">
    <source>
        <dbReference type="ARBA" id="ARBA00022729"/>
    </source>
</evidence>
<feature type="domain" description="CTCK" evidence="6">
    <location>
        <begin position="557"/>
        <end position="653"/>
    </location>
</feature>
<accession>A0A3Q0ISJ2</accession>
<dbReference type="PROSITE" id="PS01185">
    <property type="entry name" value="CTCK_1"/>
    <property type="match status" value="1"/>
</dbReference>
<dbReference type="InterPro" id="IPR036084">
    <property type="entry name" value="Ser_inhib-like_sf"/>
</dbReference>
<evidence type="ECO:0000313" key="8">
    <source>
        <dbReference type="Proteomes" id="UP000079169"/>
    </source>
</evidence>
<dbReference type="PROSITE" id="PS50184">
    <property type="entry name" value="VWFC_2"/>
    <property type="match status" value="1"/>
</dbReference>
<dbReference type="Gene3D" id="2.10.25.10">
    <property type="entry name" value="Laminin"/>
    <property type="match status" value="1"/>
</dbReference>
<dbReference type="InterPro" id="IPR001007">
    <property type="entry name" value="VWF_dom"/>
</dbReference>
<keyword evidence="3" id="KW-0732">Signal</keyword>
<dbReference type="PANTHER" id="PTHR46698:SF4">
    <property type="entry name" value="CROSSVEINLESS 2"/>
    <property type="match status" value="1"/>
</dbReference>
<organism evidence="8 9">
    <name type="scientific">Diaphorina citri</name>
    <name type="common">Asian citrus psyllid</name>
    <dbReference type="NCBI Taxonomy" id="121845"/>
    <lineage>
        <taxon>Eukaryota</taxon>
        <taxon>Metazoa</taxon>
        <taxon>Ecdysozoa</taxon>
        <taxon>Arthropoda</taxon>
        <taxon>Hexapoda</taxon>
        <taxon>Insecta</taxon>
        <taxon>Pterygota</taxon>
        <taxon>Neoptera</taxon>
        <taxon>Paraneoptera</taxon>
        <taxon>Hemiptera</taxon>
        <taxon>Sternorrhyncha</taxon>
        <taxon>Psylloidea</taxon>
        <taxon>Psyllidae</taxon>
        <taxon>Diaphorininae</taxon>
        <taxon>Diaphorina</taxon>
    </lineage>
</organism>
<dbReference type="STRING" id="121845.A0A3Q0ISJ2"/>
<sequence>CHQSLCNSQQVSVCSEVEAYVPATLVGSVVGLCGYFDGIRDNEDFGLIKKCHQSLCNSQQVSVCSEVEAYARECQQAGICLDWRRDLPCPYQCPDGLEYKPCSLGCMETCETYQLLRDNPSMCFNPVQEACVCPSGKVFKGDICIEETRCTPCDNQEHYMGDEWHPTNCTTCRCASLSSVECEKQSCPLADYICAPGFTNIVVEGTENSCCPSHICVPEPSLGPVCPEPQRPLCGPGQILKLTTLSNGCQDYICQCKPQSECEPVSLESDAELLPGMVKVINSSGCCPSASIICQPETCPPPPVCSEFLILTTTHGESCCPSHECVPPPLTCLHEYEYSNSELGGERQLSASEKHTALKHVGEVWHDGPCRRCECLPGYRKSHCAVTYCPHQPVSSDYVLVAKYTPNTCCPQYKPEACKHNDTVYTIGSTWHATPGDLCKNLTCVRDNQGEVTKLETVQTCNTECAPGWRYEPGTHTCCGHCVPFACAVGSQEYKEGAVWYTENNCTHFSCEKMGGQYHIVSSSETCPDVSRCPENKLYQDGCCEKCNNTIENLSTCYPELVEADLTIRAVTMLIFSHGECSNQHPIPDLTQCKGSCPTASAYSTFSNKYESTCQCCQAVEYSMIDVTLICEDNFVMKQSIQVPSKCSCNVCGGGHVEPRV</sequence>
<proteinExistence type="predicted"/>
<evidence type="ECO:0000256" key="4">
    <source>
        <dbReference type="ARBA" id="ARBA00023157"/>
    </source>
</evidence>
<feature type="non-terminal residue" evidence="9">
    <location>
        <position position="1"/>
    </location>
</feature>
<dbReference type="SUPFAM" id="SSF57603">
    <property type="entry name" value="FnI-like domain"/>
    <property type="match status" value="1"/>
</dbReference>
<dbReference type="Pfam" id="PF08742">
    <property type="entry name" value="C8"/>
    <property type="match status" value="1"/>
</dbReference>
<keyword evidence="2" id="KW-0964">Secreted</keyword>